<dbReference type="InterPro" id="IPR032623">
    <property type="entry name" value="FecR_N"/>
</dbReference>
<feature type="domain" description="FecR N-terminal" evidence="4">
    <location>
        <begin position="27"/>
        <end position="67"/>
    </location>
</feature>
<dbReference type="PANTHER" id="PTHR30273">
    <property type="entry name" value="PERIPLASMIC SIGNAL SENSOR AND SIGMA FACTOR ACTIVATOR FECR-RELATED"/>
    <property type="match status" value="1"/>
</dbReference>
<sequence>MSHSGNTLRDGARPPPEEADDARMTTALEWFVRMQDDDASAEDRRRFARWRDADPANAAALTRAKALWDRFDVVAEQKEGRRGVRLDRRKLLLGGVAAGLAAGGGAGLASRPDLFADHRTGIGERRTVPLPNGVRAELGTDSALSLDGPPEGGRVVLFRGEGFFDVPLGQPFTVSAGPVTAQARGTRFDVKRIDDAVTVTAEAQAVSVEARGFAPLNVAQGWQAQCDPARPPVLAPADLATVAAWRQDRIVFRDTPLPRAVAELERYRRGRIVLLGSDLQRHSVTAAFDARRADAALDILSEALPIRVTRLTPLLTLVRAA</sequence>
<dbReference type="Proteomes" id="UP001055093">
    <property type="component" value="Unassembled WGS sequence"/>
</dbReference>
<organism evidence="5 6">
    <name type="scientific">Methylorubrum suomiense</name>
    <dbReference type="NCBI Taxonomy" id="144191"/>
    <lineage>
        <taxon>Bacteria</taxon>
        <taxon>Pseudomonadati</taxon>
        <taxon>Pseudomonadota</taxon>
        <taxon>Alphaproteobacteria</taxon>
        <taxon>Hyphomicrobiales</taxon>
        <taxon>Methylobacteriaceae</taxon>
        <taxon>Methylorubrum</taxon>
    </lineage>
</organism>
<feature type="domain" description="FecR protein" evidence="3">
    <location>
        <begin position="117"/>
        <end position="202"/>
    </location>
</feature>
<feature type="region of interest" description="Disordered" evidence="1">
    <location>
        <begin position="1"/>
        <end position="21"/>
    </location>
</feature>
<keyword evidence="2" id="KW-0812">Transmembrane</keyword>
<reference evidence="5" key="1">
    <citation type="journal article" date="2021" name="Front. Microbiol.">
        <title>Comprehensive Comparative Genomics and Phenotyping of Methylobacterium Species.</title>
        <authorList>
            <person name="Alessa O."/>
            <person name="Ogura Y."/>
            <person name="Fujitani Y."/>
            <person name="Takami H."/>
            <person name="Hayashi T."/>
            <person name="Sahin N."/>
            <person name="Tani A."/>
        </authorList>
    </citation>
    <scope>NUCLEOTIDE SEQUENCE</scope>
    <source>
        <strain evidence="5">DSM 14458</strain>
    </source>
</reference>
<evidence type="ECO:0000259" key="3">
    <source>
        <dbReference type="Pfam" id="PF04773"/>
    </source>
</evidence>
<dbReference type="InterPro" id="IPR006860">
    <property type="entry name" value="FecR"/>
</dbReference>
<feature type="transmembrane region" description="Helical" evidence="2">
    <location>
        <begin position="91"/>
        <end position="109"/>
    </location>
</feature>
<reference evidence="5" key="2">
    <citation type="submission" date="2021-08" db="EMBL/GenBank/DDBJ databases">
        <authorList>
            <person name="Tani A."/>
            <person name="Ola A."/>
            <person name="Ogura Y."/>
            <person name="Katsura K."/>
            <person name="Hayashi T."/>
        </authorList>
    </citation>
    <scope>NUCLEOTIDE SEQUENCE</scope>
    <source>
        <strain evidence="5">DSM 14458</strain>
    </source>
</reference>
<keyword evidence="2" id="KW-0472">Membrane</keyword>
<dbReference type="Gene3D" id="3.55.50.30">
    <property type="match status" value="1"/>
</dbReference>
<evidence type="ECO:0000313" key="6">
    <source>
        <dbReference type="Proteomes" id="UP001055093"/>
    </source>
</evidence>
<evidence type="ECO:0000256" key="1">
    <source>
        <dbReference type="SAM" id="MobiDB-lite"/>
    </source>
</evidence>
<dbReference type="Pfam" id="PF16220">
    <property type="entry name" value="DUF4880"/>
    <property type="match status" value="1"/>
</dbReference>
<proteinExistence type="predicted"/>
<dbReference type="InterPro" id="IPR012373">
    <property type="entry name" value="Ferrdict_sens_TM"/>
</dbReference>
<name>A0ABQ4UU41_9HYPH</name>
<comment type="caution">
    <text evidence="5">The sequence shown here is derived from an EMBL/GenBank/DDBJ whole genome shotgun (WGS) entry which is preliminary data.</text>
</comment>
<evidence type="ECO:0000313" key="5">
    <source>
        <dbReference type="EMBL" id="GJE75515.1"/>
    </source>
</evidence>
<keyword evidence="6" id="KW-1185">Reference proteome</keyword>
<evidence type="ECO:0000259" key="4">
    <source>
        <dbReference type="Pfam" id="PF16220"/>
    </source>
</evidence>
<protein>
    <submittedName>
        <fullName evidence="5">Protein FecR</fullName>
    </submittedName>
</protein>
<gene>
    <name evidence="5" type="primary">fecR_2</name>
    <name evidence="5" type="ORF">BGCPKDLD_2099</name>
</gene>
<dbReference type="Gene3D" id="2.60.120.1440">
    <property type="match status" value="1"/>
</dbReference>
<dbReference type="PIRSF" id="PIRSF018266">
    <property type="entry name" value="FecR"/>
    <property type="match status" value="1"/>
</dbReference>
<accession>A0ABQ4UU41</accession>
<dbReference type="RefSeq" id="WP_238307950.1">
    <property type="nucleotide sequence ID" value="NZ_BPRE01000005.1"/>
</dbReference>
<evidence type="ECO:0000256" key="2">
    <source>
        <dbReference type="SAM" id="Phobius"/>
    </source>
</evidence>
<dbReference type="Pfam" id="PF04773">
    <property type="entry name" value="FecR"/>
    <property type="match status" value="1"/>
</dbReference>
<keyword evidence="2" id="KW-1133">Transmembrane helix</keyword>
<dbReference type="EMBL" id="BPRE01000005">
    <property type="protein sequence ID" value="GJE75515.1"/>
    <property type="molecule type" value="Genomic_DNA"/>
</dbReference>
<dbReference type="PANTHER" id="PTHR30273:SF2">
    <property type="entry name" value="PROTEIN FECR"/>
    <property type="match status" value="1"/>
</dbReference>